<dbReference type="SUPFAM" id="SSF88874">
    <property type="entry name" value="Receptor-binding domain of short tail fibre protein gp12"/>
    <property type="match status" value="1"/>
</dbReference>
<feature type="domain" description="Phage tail collar" evidence="2">
    <location>
        <begin position="179"/>
        <end position="228"/>
    </location>
</feature>
<evidence type="ECO:0000313" key="4">
    <source>
        <dbReference type="Proteomes" id="UP000537890"/>
    </source>
</evidence>
<name>A0A7Z0MMT2_9GAMM</name>
<dbReference type="Pfam" id="PF07484">
    <property type="entry name" value="Collar"/>
    <property type="match status" value="1"/>
</dbReference>
<protein>
    <submittedName>
        <fullName evidence="3">Tail fiber protein</fullName>
    </submittedName>
</protein>
<evidence type="ECO:0000256" key="1">
    <source>
        <dbReference type="SAM" id="MobiDB-lite"/>
    </source>
</evidence>
<accession>A0A7Z0MMT2</accession>
<sequence>MKNFINKVDNDPTAAGVVDATDYNSCFSEIKGAVSPFLTLDAAVTNQLVKSIDIASKAMFYWDTGTVNNVTLNRPGTTAQIETLVDGMVVFFSPSNTNTGPVMLRFPNIPAKPIYFKGTPLSPGTMIKNSKYIATYRAEGTPHWDADILTTGGLHYSKAEVDALAEKVIPVGSILKMGGGANTLDGYFLCAGASVSKAAFPELFAVLGSIYGAPTATQFKLPDWRGYFLRGQSNTRNMGEVEEDMFKSHSHTRTSDNTQVISKGTDGKGRVNWDQNDDGHELDFGTQITGSTGGVETRPKNYPVKIFIKY</sequence>
<dbReference type="InterPro" id="IPR011083">
    <property type="entry name" value="Phage_tail_collar_dom"/>
</dbReference>
<evidence type="ECO:0000313" key="3">
    <source>
        <dbReference type="EMBL" id="NYT46347.1"/>
    </source>
</evidence>
<dbReference type="EMBL" id="JACCHS010000001">
    <property type="protein sequence ID" value="NYT46347.1"/>
    <property type="molecule type" value="Genomic_DNA"/>
</dbReference>
<reference evidence="3 4" key="1">
    <citation type="submission" date="2020-05" db="EMBL/GenBank/DDBJ databases">
        <title>Horizontal transmission and recombination maintain forever young bacterial symbiont genomes.</title>
        <authorList>
            <person name="Russell S.L."/>
            <person name="Pepper-Tunick E."/>
            <person name="Svedberg J."/>
            <person name="Byrne A."/>
            <person name="Ruelas Castillo J."/>
            <person name="Vollmers C."/>
            <person name="Beinart R.A."/>
            <person name="Corbett-Detig R."/>
        </authorList>
    </citation>
    <scope>NUCLEOTIDE SEQUENCE [LARGE SCALE GENOMIC DNA]</scope>
    <source>
        <strain evidence="3">4727-3</strain>
    </source>
</reference>
<gene>
    <name evidence="3" type="ORF">H0A75_00110</name>
</gene>
<dbReference type="Gene3D" id="3.90.1340.10">
    <property type="entry name" value="Phage tail collar domain"/>
    <property type="match status" value="1"/>
</dbReference>
<comment type="caution">
    <text evidence="3">The sequence shown here is derived from an EMBL/GenBank/DDBJ whole genome shotgun (WGS) entry which is preliminary data.</text>
</comment>
<dbReference type="Proteomes" id="UP000537890">
    <property type="component" value="Unassembled WGS sequence"/>
</dbReference>
<evidence type="ECO:0000259" key="2">
    <source>
        <dbReference type="Pfam" id="PF07484"/>
    </source>
</evidence>
<dbReference type="InterPro" id="IPR037053">
    <property type="entry name" value="Phage_tail_collar_dom_sf"/>
</dbReference>
<proteinExistence type="predicted"/>
<organism evidence="3 4">
    <name type="scientific">Candidatus Methanofishera endochildressiae</name>
    <dbReference type="NCBI Taxonomy" id="2738884"/>
    <lineage>
        <taxon>Bacteria</taxon>
        <taxon>Pseudomonadati</taxon>
        <taxon>Pseudomonadota</taxon>
        <taxon>Gammaproteobacteria</taxon>
        <taxon>Candidatus Methanofishera</taxon>
    </lineage>
</organism>
<dbReference type="AlphaFoldDB" id="A0A7Z0MMT2"/>
<feature type="region of interest" description="Disordered" evidence="1">
    <location>
        <begin position="247"/>
        <end position="270"/>
    </location>
</feature>